<dbReference type="RefSeq" id="WP_379034303.1">
    <property type="nucleotide sequence ID" value="NZ_JBHTLN010000002.1"/>
</dbReference>
<feature type="compositionally biased region" description="Acidic residues" evidence="1">
    <location>
        <begin position="51"/>
        <end position="61"/>
    </location>
</feature>
<sequence>MATDPNSIFEGSNQQNGNNDDLNPNRSNDGNSGSPPTIPEIEPGKIPGVDPETDPAIEPEIEPGKIPDDSLIPHK</sequence>
<accession>A0ABW3PF50</accession>
<proteinExistence type="predicted"/>
<dbReference type="Proteomes" id="UP001597206">
    <property type="component" value="Unassembled WGS sequence"/>
</dbReference>
<gene>
    <name evidence="2" type="ORF">ACFQ2T_10855</name>
</gene>
<organism evidence="2 3">
    <name type="scientific">Methylophilus flavus</name>
    <dbReference type="NCBI Taxonomy" id="640084"/>
    <lineage>
        <taxon>Bacteria</taxon>
        <taxon>Pseudomonadati</taxon>
        <taxon>Pseudomonadota</taxon>
        <taxon>Betaproteobacteria</taxon>
        <taxon>Nitrosomonadales</taxon>
        <taxon>Methylophilaceae</taxon>
        <taxon>Methylophilus</taxon>
    </lineage>
</organism>
<evidence type="ECO:0000313" key="2">
    <source>
        <dbReference type="EMBL" id="MFD1123005.1"/>
    </source>
</evidence>
<reference evidence="3" key="1">
    <citation type="journal article" date="2019" name="Int. J. Syst. Evol. Microbiol.">
        <title>The Global Catalogue of Microorganisms (GCM) 10K type strain sequencing project: providing services to taxonomists for standard genome sequencing and annotation.</title>
        <authorList>
            <consortium name="The Broad Institute Genomics Platform"/>
            <consortium name="The Broad Institute Genome Sequencing Center for Infectious Disease"/>
            <person name="Wu L."/>
            <person name="Ma J."/>
        </authorList>
    </citation>
    <scope>NUCLEOTIDE SEQUENCE [LARGE SCALE GENOMIC DNA]</scope>
    <source>
        <strain evidence="3">CCUG 58411</strain>
    </source>
</reference>
<name>A0ABW3PF50_9PROT</name>
<protein>
    <submittedName>
        <fullName evidence="2">Uncharacterized protein</fullName>
    </submittedName>
</protein>
<dbReference type="EMBL" id="JBHTLN010000002">
    <property type="protein sequence ID" value="MFD1123005.1"/>
    <property type="molecule type" value="Genomic_DNA"/>
</dbReference>
<evidence type="ECO:0000313" key="3">
    <source>
        <dbReference type="Proteomes" id="UP001597206"/>
    </source>
</evidence>
<keyword evidence="3" id="KW-1185">Reference proteome</keyword>
<feature type="compositionally biased region" description="Basic and acidic residues" evidence="1">
    <location>
        <begin position="62"/>
        <end position="75"/>
    </location>
</feature>
<feature type="region of interest" description="Disordered" evidence="1">
    <location>
        <begin position="1"/>
        <end position="75"/>
    </location>
</feature>
<feature type="compositionally biased region" description="Polar residues" evidence="1">
    <location>
        <begin position="1"/>
        <end position="35"/>
    </location>
</feature>
<comment type="caution">
    <text evidence="2">The sequence shown here is derived from an EMBL/GenBank/DDBJ whole genome shotgun (WGS) entry which is preliminary data.</text>
</comment>
<evidence type="ECO:0000256" key="1">
    <source>
        <dbReference type="SAM" id="MobiDB-lite"/>
    </source>
</evidence>